<dbReference type="AlphaFoldDB" id="A0A2N7JRK5"/>
<evidence type="ECO:0000259" key="1">
    <source>
        <dbReference type="Pfam" id="PF19587"/>
    </source>
</evidence>
<dbReference type="InterPro" id="IPR029063">
    <property type="entry name" value="SAM-dependent_MTases_sf"/>
</dbReference>
<evidence type="ECO:0000313" key="2">
    <source>
        <dbReference type="EMBL" id="PMM56041.1"/>
    </source>
</evidence>
<feature type="domain" description="DUF6094" evidence="1">
    <location>
        <begin position="11"/>
        <end position="201"/>
    </location>
</feature>
<dbReference type="SUPFAM" id="SSF53335">
    <property type="entry name" value="S-adenosyl-L-methionine-dependent methyltransferases"/>
    <property type="match status" value="1"/>
</dbReference>
<organism evidence="2 3">
    <name type="scientific">Vibrio splendidus</name>
    <dbReference type="NCBI Taxonomy" id="29497"/>
    <lineage>
        <taxon>Bacteria</taxon>
        <taxon>Pseudomonadati</taxon>
        <taxon>Pseudomonadota</taxon>
        <taxon>Gammaproteobacteria</taxon>
        <taxon>Vibrionales</taxon>
        <taxon>Vibrionaceae</taxon>
        <taxon>Vibrio</taxon>
    </lineage>
</organism>
<feature type="non-terminal residue" evidence="2">
    <location>
        <position position="347"/>
    </location>
</feature>
<gene>
    <name evidence="2" type="ORF">BCT54_22180</name>
</gene>
<dbReference type="EMBL" id="MCZF01000093">
    <property type="protein sequence ID" value="PMM56041.1"/>
    <property type="molecule type" value="Genomic_DNA"/>
</dbReference>
<dbReference type="Proteomes" id="UP000235533">
    <property type="component" value="Unassembled WGS sequence"/>
</dbReference>
<dbReference type="Gene3D" id="3.40.50.150">
    <property type="entry name" value="Vaccinia Virus protein VP39"/>
    <property type="match status" value="1"/>
</dbReference>
<proteinExistence type="predicted"/>
<name>A0A2N7JRK5_VIBSP</name>
<dbReference type="InterPro" id="IPR046076">
    <property type="entry name" value="DUF6094"/>
</dbReference>
<dbReference type="CDD" id="cd02440">
    <property type="entry name" value="AdoMet_MTases"/>
    <property type="match status" value="1"/>
</dbReference>
<reference evidence="3" key="1">
    <citation type="submission" date="2016-07" db="EMBL/GenBank/DDBJ databases">
        <title>Nontailed viruses are major unrecognized killers of bacteria in the ocean.</title>
        <authorList>
            <person name="Kauffman K."/>
            <person name="Hussain F."/>
            <person name="Yang J."/>
            <person name="Arevalo P."/>
            <person name="Brown J."/>
            <person name="Cutler M."/>
            <person name="Kelly L."/>
            <person name="Polz M.F."/>
        </authorList>
    </citation>
    <scope>NUCLEOTIDE SEQUENCE [LARGE SCALE GENOMIC DNA]</scope>
    <source>
        <strain evidence="3">10N.261.48.B5</strain>
    </source>
</reference>
<comment type="caution">
    <text evidence="2">The sequence shown here is derived from an EMBL/GenBank/DDBJ whole genome shotgun (WGS) entry which is preliminary data.</text>
</comment>
<protein>
    <recommendedName>
        <fullName evidence="1">DUF6094 domain-containing protein</fullName>
    </recommendedName>
</protein>
<dbReference type="RefSeq" id="WP_102552159.1">
    <property type="nucleotide sequence ID" value="NZ_MCZF01000093.1"/>
</dbReference>
<sequence>MAVMHPRVAGNYLKDGYYPTDEATLRQLAQLLICTPGTHRFLDPCCGEGLAIAQLLREIEGEAESHIDTFGVELNLERATQATSRLHRVLHSNAFDTVIGAGSQSFLFLNPPYGDTVSETEATQKRAMARLEVQFTQRMLPTLKRGGVMALVIPYPSLTRAFSRYLAQRLDDVSVFEAETDRFKQVVIIGVKRDMRGEEHQVRRQLTTDRLTQVGEGASRLSKMKGQRHYRIRQIGSQPFRFEKVRPEPEELERAFRAHQGLWSNFAMTFDGTHRQHVPRPLKRLSPWHLSLSLAAGQVSGRVTSNDGQQQLLVKGGTQKVKKTQTSVEGTQVVTTTIDQFVPLIRA</sequence>
<accession>A0A2N7JRK5</accession>
<dbReference type="PRINTS" id="PR00507">
    <property type="entry name" value="N12N6MTFRASE"/>
</dbReference>
<dbReference type="Pfam" id="PF19587">
    <property type="entry name" value="DUF6094"/>
    <property type="match status" value="1"/>
</dbReference>
<evidence type="ECO:0000313" key="3">
    <source>
        <dbReference type="Proteomes" id="UP000235533"/>
    </source>
</evidence>